<reference evidence="1" key="1">
    <citation type="submission" date="2019-10" db="EMBL/GenBank/DDBJ databases">
        <title>Lactobacillus agilis SY111 Whole Genome Sequencing Project.</title>
        <authorList>
            <person name="Suzuki S."/>
            <person name="Endo A."/>
            <person name="Maeno S."/>
            <person name="Shiwa Y."/>
            <person name="Matsutani M."/>
            <person name="Kajikawa A."/>
        </authorList>
    </citation>
    <scope>NUCLEOTIDE SEQUENCE</scope>
    <source>
        <strain evidence="1">SY111</strain>
    </source>
</reference>
<dbReference type="GO" id="GO:0016787">
    <property type="term" value="F:hydrolase activity"/>
    <property type="evidence" value="ECO:0007669"/>
    <property type="project" value="UniProtKB-KW"/>
</dbReference>
<comment type="caution">
    <text evidence="1">The sequence shown here is derived from an EMBL/GenBank/DDBJ whole genome shotgun (WGS) entry which is preliminary data.</text>
</comment>
<protein>
    <submittedName>
        <fullName evidence="1">Alpha/beta hydrolase</fullName>
    </submittedName>
</protein>
<dbReference type="AlphaFoldDB" id="A0A6F9XRJ0"/>
<accession>A0A6F9XRJ0</accession>
<dbReference type="Proteomes" id="UP000494178">
    <property type="component" value="Unassembled WGS sequence"/>
</dbReference>
<sequence length="259" mass="30064">MNSLQTEFGTFNFYQYIESSKENLTLIFLSGIGINSSYYDFFNVIEELKSKTTLNLVTLDILGSGLSDKPINKARTLDNITTEINCFLNTLDCRNIVFVCHSFSAVYILNLINSRSYRKKYNVKGFIGIDPTSSHMMLHYASDFDYSLDEVLRIKEKRKEKDYFEIDKTDINPHLEKNLFDECKNCYSNLVGNEFQISELLEAKKTVKTMDNIKLSEEIPSMSILSTLNISDYNNFGNPYFNRNKYSLEIVLNSHHYIH</sequence>
<evidence type="ECO:0000313" key="1">
    <source>
        <dbReference type="EMBL" id="GET07817.1"/>
    </source>
</evidence>
<proteinExistence type="predicted"/>
<dbReference type="Gene3D" id="3.40.50.1820">
    <property type="entry name" value="alpha/beta hydrolase"/>
    <property type="match status" value="1"/>
</dbReference>
<dbReference type="EMBL" id="BLAN01000044">
    <property type="protein sequence ID" value="GET07817.1"/>
    <property type="molecule type" value="Genomic_DNA"/>
</dbReference>
<dbReference type="InterPro" id="IPR029058">
    <property type="entry name" value="AB_hydrolase_fold"/>
</dbReference>
<gene>
    <name evidence="1" type="primary">mhpC_2</name>
    <name evidence="1" type="ORF">SY111_04410</name>
</gene>
<dbReference type="RefSeq" id="WP_172585660.1">
    <property type="nucleotide sequence ID" value="NZ_BLAN01000044.1"/>
</dbReference>
<keyword evidence="1" id="KW-0378">Hydrolase</keyword>
<organism evidence="1">
    <name type="scientific">Ligilactobacillus agilis</name>
    <dbReference type="NCBI Taxonomy" id="1601"/>
    <lineage>
        <taxon>Bacteria</taxon>
        <taxon>Bacillati</taxon>
        <taxon>Bacillota</taxon>
        <taxon>Bacilli</taxon>
        <taxon>Lactobacillales</taxon>
        <taxon>Lactobacillaceae</taxon>
        <taxon>Ligilactobacillus</taxon>
    </lineage>
</organism>
<dbReference type="SUPFAM" id="SSF53474">
    <property type="entry name" value="alpha/beta-Hydrolases"/>
    <property type="match status" value="1"/>
</dbReference>
<name>A0A6F9XRJ0_9LACO</name>